<evidence type="ECO:0000256" key="1">
    <source>
        <dbReference type="SAM" id="SignalP"/>
    </source>
</evidence>
<comment type="caution">
    <text evidence="2">The sequence shown here is derived from an EMBL/GenBank/DDBJ whole genome shotgun (WGS) entry which is preliminary data.</text>
</comment>
<gene>
    <name evidence="2" type="ORF">TSAR_012538</name>
</gene>
<evidence type="ECO:0008006" key="4">
    <source>
        <dbReference type="Google" id="ProtNLM"/>
    </source>
</evidence>
<dbReference type="SUPFAM" id="SSF55486">
    <property type="entry name" value="Metalloproteases ('zincins'), catalytic domain"/>
    <property type="match status" value="1"/>
</dbReference>
<protein>
    <recommendedName>
        <fullName evidence="4">Peptidase M13 N-terminal domain-containing protein</fullName>
    </recommendedName>
</protein>
<name>A0A232ESA0_9HYME</name>
<reference evidence="2 3" key="1">
    <citation type="journal article" date="2017" name="Curr. Biol.">
        <title>The Evolution of Venom by Co-option of Single-Copy Genes.</title>
        <authorList>
            <person name="Martinson E.O."/>
            <person name="Mrinalini"/>
            <person name="Kelkar Y.D."/>
            <person name="Chang C.H."/>
            <person name="Werren J.H."/>
        </authorList>
    </citation>
    <scope>NUCLEOTIDE SEQUENCE [LARGE SCALE GENOMIC DNA]</scope>
    <source>
        <strain evidence="2 3">Alberta</strain>
        <tissue evidence="2">Whole body</tissue>
    </source>
</reference>
<sequence>MKRHLLLSLIVACAFCVHVDASGESLGDKIVEKLKLFGIWYSSTASNHSKTDAELEAEQESLRYLHRNIVKNLNPLHGRCENPRAYVCDSYWFEWTKPKEENLIRNPLKVRFLDIFQDVENLLSKPIANYGSKALSVEQQLYQDCMATEDHSVTLENQSIVELAFKHFINNASLKSWQIIDKELAEMGFGCAFFYVSVTANPDEPSQKIILLEPPKYAVAAFDSYESLEKVMNSLNANPEQRENFELAMHFFTALKRVAWDKHDVEKITIPKWYEFYFGETNGRGSQSSEVFWFEMFQLMFNKYKMAEINTSQILVKNKQYFKLLEKHLRLFSNKQNRIVNILAVKWIIDNLKYISYDAWTSLHNQDKSSYCMHQTKLYATSYEALHAYKNRNSLDLLIETVKAMVTRIVRAIQAEIVVADLNKENEHLVQYVKDIATPLIDEHLNISLINSFYGDLHLTHNYHHDIVNYYIKITKALSDIKFDDREFHYGGFGAMMSRFLFDLIKNKKYGVQESYANDYDWLFTHARFPKNTTQCFPGVSLKAKEADAYVSEILGLRIAYQAMIQHYFHNNESRKEPLGFGYSGDTIFILSYLKHHCYFSEKMTVDVLSNWEPYRSAFFNCPRQVKMSPCTFEIM</sequence>
<dbReference type="InterPro" id="IPR042089">
    <property type="entry name" value="Peptidase_M13_dom_2"/>
</dbReference>
<dbReference type="Proteomes" id="UP000215335">
    <property type="component" value="Unassembled WGS sequence"/>
</dbReference>
<keyword evidence="3" id="KW-1185">Reference proteome</keyword>
<evidence type="ECO:0000313" key="2">
    <source>
        <dbReference type="EMBL" id="OXU21240.1"/>
    </source>
</evidence>
<feature type="signal peptide" evidence="1">
    <location>
        <begin position="1"/>
        <end position="21"/>
    </location>
</feature>
<dbReference type="AlphaFoldDB" id="A0A232ESA0"/>
<feature type="chain" id="PRO_5013099243" description="Peptidase M13 N-terminal domain-containing protein" evidence="1">
    <location>
        <begin position="22"/>
        <end position="636"/>
    </location>
</feature>
<proteinExistence type="predicted"/>
<evidence type="ECO:0000313" key="3">
    <source>
        <dbReference type="Proteomes" id="UP000215335"/>
    </source>
</evidence>
<dbReference type="Gene3D" id="1.10.1380.10">
    <property type="entry name" value="Neutral endopeptidase , domain2"/>
    <property type="match status" value="1"/>
</dbReference>
<organism evidence="2 3">
    <name type="scientific">Trichomalopsis sarcophagae</name>
    <dbReference type="NCBI Taxonomy" id="543379"/>
    <lineage>
        <taxon>Eukaryota</taxon>
        <taxon>Metazoa</taxon>
        <taxon>Ecdysozoa</taxon>
        <taxon>Arthropoda</taxon>
        <taxon>Hexapoda</taxon>
        <taxon>Insecta</taxon>
        <taxon>Pterygota</taxon>
        <taxon>Neoptera</taxon>
        <taxon>Endopterygota</taxon>
        <taxon>Hymenoptera</taxon>
        <taxon>Apocrita</taxon>
        <taxon>Proctotrupomorpha</taxon>
        <taxon>Chalcidoidea</taxon>
        <taxon>Pteromalidae</taxon>
        <taxon>Pteromalinae</taxon>
        <taxon>Trichomalopsis</taxon>
    </lineage>
</organism>
<accession>A0A232ESA0</accession>
<keyword evidence="1" id="KW-0732">Signal</keyword>
<dbReference type="EMBL" id="NNAY01002458">
    <property type="protein sequence ID" value="OXU21240.1"/>
    <property type="molecule type" value="Genomic_DNA"/>
</dbReference>